<name>A0A1H4M6M1_9FLAO</name>
<gene>
    <name evidence="1" type="ORF">SAMN05192540_1543</name>
</gene>
<sequence>MMSQIVLIAILILFYPIFRVKYRKIYMESGIARIFSFNMLRPLVQYVAQIGRRFSSKKHSPFMQLFLQHFHAQKGAFRDQNLRKKVYDLLYKRLSQGSNYKSLYRIAASDLNPSNTRASNMNKDELAFVQKYFQTHFKHPDNF</sequence>
<organism evidence="1 2">
    <name type="scientific">Maribacter dokdonensis</name>
    <dbReference type="NCBI Taxonomy" id="320912"/>
    <lineage>
        <taxon>Bacteria</taxon>
        <taxon>Pseudomonadati</taxon>
        <taxon>Bacteroidota</taxon>
        <taxon>Flavobacteriia</taxon>
        <taxon>Flavobacteriales</taxon>
        <taxon>Flavobacteriaceae</taxon>
        <taxon>Maribacter</taxon>
    </lineage>
</organism>
<accession>A0A1H4M6M1</accession>
<dbReference type="EMBL" id="FNTB01000001">
    <property type="protein sequence ID" value="SEB78721.1"/>
    <property type="molecule type" value="Genomic_DNA"/>
</dbReference>
<dbReference type="Proteomes" id="UP000183038">
    <property type="component" value="Unassembled WGS sequence"/>
</dbReference>
<reference evidence="1 2" key="1">
    <citation type="submission" date="2016-10" db="EMBL/GenBank/DDBJ databases">
        <authorList>
            <person name="de Groot N.N."/>
        </authorList>
    </citation>
    <scope>NUCLEOTIDE SEQUENCE [LARGE SCALE GENOMIC DNA]</scope>
    <source>
        <strain evidence="1 2">MAR_2009_71</strain>
    </source>
</reference>
<dbReference type="AlphaFoldDB" id="A0A1H4M6M1"/>
<dbReference type="OrthoDB" id="9937366at2"/>
<proteinExistence type="predicted"/>
<dbReference type="RefSeq" id="WP_074671558.1">
    <property type="nucleotide sequence ID" value="NZ_FNTB01000001.1"/>
</dbReference>
<evidence type="ECO:0000313" key="2">
    <source>
        <dbReference type="Proteomes" id="UP000183038"/>
    </source>
</evidence>
<evidence type="ECO:0000313" key="1">
    <source>
        <dbReference type="EMBL" id="SEB78721.1"/>
    </source>
</evidence>
<protein>
    <submittedName>
        <fullName evidence="1">Uncharacterized protein</fullName>
    </submittedName>
</protein>